<evidence type="ECO:0000313" key="4">
    <source>
        <dbReference type="EMBL" id="WAV97433.1"/>
    </source>
</evidence>
<keyword evidence="5" id="KW-1185">Reference proteome</keyword>
<reference evidence="4" key="1">
    <citation type="journal article" date="2022" name="Front. Microbiol.">
        <title>New perspectives on an old grouping: The genomic and phenotypic variability of Oxalobacter formigenes and the implications for calcium oxalate stone prevention.</title>
        <authorList>
            <person name="Chmiel J.A."/>
            <person name="Carr C."/>
            <person name="Stuivenberg G.A."/>
            <person name="Venema R."/>
            <person name="Chanyi R.M."/>
            <person name="Al K.F."/>
            <person name="Giguere D."/>
            <person name="Say H."/>
            <person name="Akouris P.P."/>
            <person name="Dominguez Romero S.A."/>
            <person name="Kwong A."/>
            <person name="Tai V."/>
            <person name="Koval S.F."/>
            <person name="Razvi H."/>
            <person name="Bjazevic J."/>
            <person name="Burton J.P."/>
        </authorList>
    </citation>
    <scope>NUCLEOTIDE SEQUENCE</scope>
    <source>
        <strain evidence="4">HOxNP-1</strain>
    </source>
</reference>
<gene>
    <name evidence="4" type="ORF">NB645_01405</name>
    <name evidence="3" type="ORF">NB646_02520</name>
</gene>
<dbReference type="AlphaFoldDB" id="A0A9E9LJ92"/>
<dbReference type="FunFam" id="3.20.20.100:FF:000004">
    <property type="entry name" value="Oxidoreductase, aldo/keto reductase"/>
    <property type="match status" value="1"/>
</dbReference>
<evidence type="ECO:0000256" key="1">
    <source>
        <dbReference type="ARBA" id="ARBA00023002"/>
    </source>
</evidence>
<keyword evidence="1" id="KW-0560">Oxidoreductase</keyword>
<dbReference type="InterPro" id="IPR036812">
    <property type="entry name" value="NAD(P)_OxRdtase_dom_sf"/>
</dbReference>
<dbReference type="SUPFAM" id="SSF51430">
    <property type="entry name" value="NAD(P)-linked oxidoreductase"/>
    <property type="match status" value="1"/>
</dbReference>
<evidence type="ECO:0000313" key="3">
    <source>
        <dbReference type="EMBL" id="WAV91649.1"/>
    </source>
</evidence>
<dbReference type="GO" id="GO:0005829">
    <property type="term" value="C:cytosol"/>
    <property type="evidence" value="ECO:0007669"/>
    <property type="project" value="UniProtKB-ARBA"/>
</dbReference>
<name>A0A9E9LJ92_9BURK</name>
<dbReference type="Gene3D" id="3.20.20.100">
    <property type="entry name" value="NADP-dependent oxidoreductase domain"/>
    <property type="match status" value="1"/>
</dbReference>
<organism evidence="3">
    <name type="scientific">Oxalobacter aliiformigenes</name>
    <dbReference type="NCBI Taxonomy" id="2946593"/>
    <lineage>
        <taxon>Bacteria</taxon>
        <taxon>Pseudomonadati</taxon>
        <taxon>Pseudomonadota</taxon>
        <taxon>Betaproteobacteria</taxon>
        <taxon>Burkholderiales</taxon>
        <taxon>Oxalobacteraceae</taxon>
        <taxon>Oxalobacter</taxon>
    </lineage>
</organism>
<dbReference type="InterPro" id="IPR050523">
    <property type="entry name" value="AKR_Detox_Biosynth"/>
</dbReference>
<dbReference type="Pfam" id="PF00248">
    <property type="entry name" value="Aldo_ket_red"/>
    <property type="match status" value="1"/>
</dbReference>
<dbReference type="EMBL" id="CP098251">
    <property type="protein sequence ID" value="WAV91649.1"/>
    <property type="molecule type" value="Genomic_DNA"/>
</dbReference>
<protein>
    <submittedName>
        <fullName evidence="3">Aldo/keto reductase</fullName>
    </submittedName>
</protein>
<evidence type="ECO:0000313" key="5">
    <source>
        <dbReference type="Proteomes" id="UP001164794"/>
    </source>
</evidence>
<dbReference type="EMBL" id="CP098248">
    <property type="protein sequence ID" value="WAV97433.1"/>
    <property type="molecule type" value="Genomic_DNA"/>
</dbReference>
<dbReference type="Proteomes" id="UP001164794">
    <property type="component" value="Chromosome"/>
</dbReference>
<proteinExistence type="predicted"/>
<dbReference type="PANTHER" id="PTHR43364:SF4">
    <property type="entry name" value="NAD(P)-LINKED OXIDOREDUCTASE SUPERFAMILY PROTEIN"/>
    <property type="match status" value="1"/>
</dbReference>
<dbReference type="PANTHER" id="PTHR43364">
    <property type="entry name" value="NADH-SPECIFIC METHYLGLYOXAL REDUCTASE-RELATED"/>
    <property type="match status" value="1"/>
</dbReference>
<evidence type="ECO:0000259" key="2">
    <source>
        <dbReference type="Pfam" id="PF00248"/>
    </source>
</evidence>
<dbReference type="GO" id="GO:0016491">
    <property type="term" value="F:oxidoreductase activity"/>
    <property type="evidence" value="ECO:0007669"/>
    <property type="project" value="UniProtKB-KW"/>
</dbReference>
<dbReference type="Proteomes" id="UP001164819">
    <property type="component" value="Chromosome"/>
</dbReference>
<reference evidence="3" key="2">
    <citation type="journal article" date="2022" name="Front. Microbiol.">
        <title>New perspectives on an old grouping: The genomic and phenotypic variability of Oxalobacter formigenes and the implications for calcium oxalate stone prevention.</title>
        <authorList>
            <person name="Chmiel J.A."/>
            <person name="Carr C."/>
            <person name="Stuivenberg G.A."/>
            <person name="Venema R."/>
            <person name="Chanyi R.M."/>
            <person name="Al K.F."/>
            <person name="Giguere D."/>
            <person name="Say H."/>
            <person name="Akouris P.P."/>
            <person name="Dominguez Romero S.A."/>
            <person name="Kwong A."/>
            <person name="Tai V."/>
            <person name="Koval S.F."/>
            <person name="Razvi H."/>
            <person name="Bjazevic J."/>
            <person name="Burton J.P."/>
        </authorList>
    </citation>
    <scope>NUCLEOTIDE SEQUENCE</scope>
    <source>
        <strain evidence="3">OxK</strain>
    </source>
</reference>
<sequence length="345" mass="38676">MEYINLGTSGLKVSRICLGMMTYGSPKWRPWVLDKSASRPFIRKAIEAGINFFDTANSYSNGLSETLTGKLLKEYARRDEIVIATKVYFHVSNDVTADAASAHPPRIPPNTSGLSRKHIFASVDASLKRLGTDYIDLYQIHRWDPSTPIEETMEALNDVVRSGKVRYIGASSMWAWQFAKAQQIARENNWSRFISMQNHYNLAYREEEREMIPLCKDQGIGLIPWSPLARGFLAGNRKPDDRDASKNNSATSRAKTDEMALRVFYTEADFDVVNALTKVAGQKGLSNAQVAYAWLLHKGVTAPIVGASKLYQLDEAISATTVKLSEDEMAELEKPYQPHPVLGHR</sequence>
<accession>A0A9E9LJ92</accession>
<dbReference type="RefSeq" id="WP_269264906.1">
    <property type="nucleotide sequence ID" value="NZ_CP098248.1"/>
</dbReference>
<feature type="domain" description="NADP-dependent oxidoreductase" evidence="2">
    <location>
        <begin position="15"/>
        <end position="334"/>
    </location>
</feature>
<dbReference type="CDD" id="cd19079">
    <property type="entry name" value="AKR_EcYajO-like"/>
    <property type="match status" value="1"/>
</dbReference>
<dbReference type="InterPro" id="IPR023210">
    <property type="entry name" value="NADP_OxRdtase_dom"/>
</dbReference>